<feature type="transmembrane region" description="Helical" evidence="26">
    <location>
        <begin position="221"/>
        <end position="239"/>
    </location>
</feature>
<evidence type="ECO:0000256" key="12">
    <source>
        <dbReference type="ARBA" id="ARBA00023180"/>
    </source>
</evidence>
<evidence type="ECO:0000256" key="25">
    <source>
        <dbReference type="ARBA" id="ARBA00081925"/>
    </source>
</evidence>
<dbReference type="GO" id="GO:0015293">
    <property type="term" value="F:symporter activity"/>
    <property type="evidence" value="ECO:0007669"/>
    <property type="project" value="UniProtKB-KW"/>
</dbReference>
<feature type="transmembrane region" description="Helical" evidence="26">
    <location>
        <begin position="187"/>
        <end position="209"/>
    </location>
</feature>
<keyword evidence="9 26" id="KW-1133">Transmembrane helix</keyword>
<dbReference type="Gene3D" id="1.20.1250.20">
    <property type="entry name" value="MFS general substrate transporter like domains"/>
    <property type="match status" value="2"/>
</dbReference>
<dbReference type="InterPro" id="IPR011701">
    <property type="entry name" value="MFS"/>
</dbReference>
<protein>
    <recommendedName>
        <fullName evidence="22">Sialin</fullName>
    </recommendedName>
    <alternativeName>
        <fullName evidence="25">H(+)/nitrate cotransporter</fullName>
    </alternativeName>
    <alternativeName>
        <fullName evidence="23">H(+)/sialic acid cotransporter</fullName>
    </alternativeName>
    <alternativeName>
        <fullName evidence="24">Vesicular excitatory amino acid transporter</fullName>
    </alternativeName>
</protein>
<dbReference type="InterPro" id="IPR036259">
    <property type="entry name" value="MFS_trans_sf"/>
</dbReference>
<dbReference type="GO" id="GO:0046942">
    <property type="term" value="P:carboxylic acid transport"/>
    <property type="evidence" value="ECO:0007669"/>
    <property type="project" value="UniProtKB-ARBA"/>
</dbReference>
<keyword evidence="12" id="KW-0325">Glycoprotein</keyword>
<feature type="transmembrane region" description="Helical" evidence="26">
    <location>
        <begin position="359"/>
        <end position="377"/>
    </location>
</feature>
<evidence type="ECO:0000256" key="17">
    <source>
        <dbReference type="ARBA" id="ARBA00050625"/>
    </source>
</evidence>
<evidence type="ECO:0000256" key="15">
    <source>
        <dbReference type="ARBA" id="ARBA00050101"/>
    </source>
</evidence>
<dbReference type="PANTHER" id="PTHR11662">
    <property type="entry name" value="SOLUTE CARRIER FAMILY 17"/>
    <property type="match status" value="1"/>
</dbReference>
<evidence type="ECO:0000256" key="16">
    <source>
        <dbReference type="ARBA" id="ARBA00050554"/>
    </source>
</evidence>
<dbReference type="InterPro" id="IPR020846">
    <property type="entry name" value="MFS_dom"/>
</dbReference>
<evidence type="ECO:0000256" key="13">
    <source>
        <dbReference type="ARBA" id="ARBA00023228"/>
    </source>
</evidence>
<dbReference type="OrthoDB" id="2985014at2759"/>
<evidence type="ECO:0000256" key="14">
    <source>
        <dbReference type="ARBA" id="ARBA00023329"/>
    </source>
</evidence>
<evidence type="ECO:0000256" key="26">
    <source>
        <dbReference type="SAM" id="Phobius"/>
    </source>
</evidence>
<dbReference type="GO" id="GO:0016323">
    <property type="term" value="C:basolateral plasma membrane"/>
    <property type="evidence" value="ECO:0007669"/>
    <property type="project" value="UniProtKB-SubCell"/>
</dbReference>
<evidence type="ECO:0000256" key="22">
    <source>
        <dbReference type="ARBA" id="ARBA00069713"/>
    </source>
</evidence>
<name>A0A9D4GID0_DREPO</name>
<comment type="catalytic activity">
    <reaction evidence="20">
        <text>D-glucuronate(out) + H(+)(out) = D-glucuronate(in) + H(+)(in)</text>
        <dbReference type="Rhea" id="RHEA:72591"/>
        <dbReference type="ChEBI" id="CHEBI:15378"/>
        <dbReference type="ChEBI" id="CHEBI:58720"/>
    </reaction>
    <physiologicalReaction direction="left-to-right" evidence="20">
        <dbReference type="Rhea" id="RHEA:72592"/>
    </physiologicalReaction>
</comment>
<evidence type="ECO:0000256" key="5">
    <source>
        <dbReference type="ARBA" id="ARBA00022448"/>
    </source>
</evidence>
<organism evidence="28 29">
    <name type="scientific">Dreissena polymorpha</name>
    <name type="common">Zebra mussel</name>
    <name type="synonym">Mytilus polymorpha</name>
    <dbReference type="NCBI Taxonomy" id="45954"/>
    <lineage>
        <taxon>Eukaryota</taxon>
        <taxon>Metazoa</taxon>
        <taxon>Spiralia</taxon>
        <taxon>Lophotrochozoa</taxon>
        <taxon>Mollusca</taxon>
        <taxon>Bivalvia</taxon>
        <taxon>Autobranchia</taxon>
        <taxon>Heteroconchia</taxon>
        <taxon>Euheterodonta</taxon>
        <taxon>Imparidentia</taxon>
        <taxon>Neoheterodontei</taxon>
        <taxon>Myida</taxon>
        <taxon>Dreissenoidea</taxon>
        <taxon>Dreissenidae</taxon>
        <taxon>Dreissena</taxon>
    </lineage>
</organism>
<dbReference type="FunFam" id="1.20.1250.20:FF:000003">
    <property type="entry name" value="Solute carrier family 17 member 3"/>
    <property type="match status" value="1"/>
</dbReference>
<dbReference type="FunFam" id="1.20.1250.20:FF:000067">
    <property type="entry name" value="sialin isoform X2"/>
    <property type="match status" value="1"/>
</dbReference>
<dbReference type="CDD" id="cd17318">
    <property type="entry name" value="MFS_SLC17"/>
    <property type="match status" value="1"/>
</dbReference>
<keyword evidence="8" id="KW-0769">Symport</keyword>
<evidence type="ECO:0000256" key="21">
    <source>
        <dbReference type="ARBA" id="ARBA00056891"/>
    </source>
</evidence>
<dbReference type="GO" id="GO:0006820">
    <property type="term" value="P:monoatomic anion transport"/>
    <property type="evidence" value="ECO:0007669"/>
    <property type="project" value="TreeGrafter"/>
</dbReference>
<dbReference type="GO" id="GO:0030672">
    <property type="term" value="C:synaptic vesicle membrane"/>
    <property type="evidence" value="ECO:0007669"/>
    <property type="project" value="UniProtKB-SubCell"/>
</dbReference>
<feature type="transmembrane region" description="Helical" evidence="26">
    <location>
        <begin position="127"/>
        <end position="145"/>
    </location>
</feature>
<comment type="catalytic activity">
    <reaction evidence="15">
        <text>2 nitrate(out) + H(+)(out) = 2 nitrate(in) + H(+)(in)</text>
        <dbReference type="Rhea" id="RHEA:71539"/>
        <dbReference type="ChEBI" id="CHEBI:15378"/>
        <dbReference type="ChEBI" id="CHEBI:17632"/>
    </reaction>
    <physiologicalReaction direction="left-to-right" evidence="15">
        <dbReference type="Rhea" id="RHEA:71540"/>
    </physiologicalReaction>
</comment>
<evidence type="ECO:0000313" key="29">
    <source>
        <dbReference type="Proteomes" id="UP000828390"/>
    </source>
</evidence>
<comment type="function">
    <text evidence="21">Receptor for CM101, a polysaccharide produced by group B Streptococcus with antipathoangiogenic properties.</text>
</comment>
<comment type="catalytic activity">
    <reaction evidence="19">
        <text>L-glutamate(out) = L-glutamate(in)</text>
        <dbReference type="Rhea" id="RHEA:66336"/>
        <dbReference type="ChEBI" id="CHEBI:29985"/>
    </reaction>
    <physiologicalReaction direction="left-to-right" evidence="19">
        <dbReference type="Rhea" id="RHEA:66337"/>
    </physiologicalReaction>
</comment>
<dbReference type="Proteomes" id="UP000828390">
    <property type="component" value="Unassembled WGS sequence"/>
</dbReference>
<evidence type="ECO:0000256" key="20">
    <source>
        <dbReference type="ARBA" id="ARBA00051612"/>
    </source>
</evidence>
<dbReference type="PANTHER" id="PTHR11662:SF399">
    <property type="entry name" value="FI19708P1-RELATED"/>
    <property type="match status" value="1"/>
</dbReference>
<evidence type="ECO:0000256" key="3">
    <source>
        <dbReference type="ARBA" id="ARBA00004638"/>
    </source>
</evidence>
<evidence type="ECO:0000313" key="28">
    <source>
        <dbReference type="EMBL" id="KAH3817951.1"/>
    </source>
</evidence>
<feature type="transmembrane region" description="Helical" evidence="26">
    <location>
        <begin position="383"/>
        <end position="403"/>
    </location>
</feature>
<feature type="transmembrane region" description="Helical" evidence="26">
    <location>
        <begin position="151"/>
        <end position="175"/>
    </location>
</feature>
<evidence type="ECO:0000256" key="4">
    <source>
        <dbReference type="ARBA" id="ARBA00004656"/>
    </source>
</evidence>
<dbReference type="GO" id="GO:0005765">
    <property type="term" value="C:lysosomal membrane"/>
    <property type="evidence" value="ECO:0007669"/>
    <property type="project" value="UniProtKB-SubCell"/>
</dbReference>
<keyword evidence="14" id="KW-0968">Cytoplasmic vesicle</keyword>
<evidence type="ECO:0000256" key="6">
    <source>
        <dbReference type="ARBA" id="ARBA00022475"/>
    </source>
</evidence>
<comment type="catalytic activity">
    <reaction evidence="17">
        <text>N-acetylneuraminate(in) + H(+)(in) = N-acetylneuraminate(out) + H(+)(out)</text>
        <dbReference type="Rhea" id="RHEA:28987"/>
        <dbReference type="ChEBI" id="CHEBI:15378"/>
        <dbReference type="ChEBI" id="CHEBI:35418"/>
    </reaction>
    <physiologicalReaction direction="right-to-left" evidence="17">
        <dbReference type="Rhea" id="RHEA:28989"/>
    </physiologicalReaction>
</comment>
<evidence type="ECO:0000256" key="7">
    <source>
        <dbReference type="ARBA" id="ARBA00022692"/>
    </source>
</evidence>
<evidence type="ECO:0000256" key="24">
    <source>
        <dbReference type="ARBA" id="ARBA00081195"/>
    </source>
</evidence>
<accession>A0A9D4GID0</accession>
<evidence type="ECO:0000256" key="9">
    <source>
        <dbReference type="ARBA" id="ARBA00022989"/>
    </source>
</evidence>
<comment type="catalytic activity">
    <reaction evidence="18">
        <text>N-acetyl-L-aspartyl-L-glutamate(out) = N-acetyl-L-aspartyl-L-glutamate(in)</text>
        <dbReference type="Rhea" id="RHEA:72599"/>
        <dbReference type="ChEBI" id="CHEBI:76931"/>
    </reaction>
    <physiologicalReaction direction="left-to-right" evidence="18">
        <dbReference type="Rhea" id="RHEA:72600"/>
    </physiologicalReaction>
</comment>
<evidence type="ECO:0000256" key="18">
    <source>
        <dbReference type="ARBA" id="ARBA00051403"/>
    </source>
</evidence>
<feature type="transmembrane region" description="Helical" evidence="26">
    <location>
        <begin position="453"/>
        <end position="472"/>
    </location>
</feature>
<evidence type="ECO:0000256" key="10">
    <source>
        <dbReference type="ARBA" id="ARBA00023018"/>
    </source>
</evidence>
<reference evidence="28" key="2">
    <citation type="submission" date="2020-11" db="EMBL/GenBank/DDBJ databases">
        <authorList>
            <person name="McCartney M.A."/>
            <person name="Auch B."/>
            <person name="Kono T."/>
            <person name="Mallez S."/>
            <person name="Becker A."/>
            <person name="Gohl D.M."/>
            <person name="Silverstein K.A.T."/>
            <person name="Koren S."/>
            <person name="Bechman K.B."/>
            <person name="Herman A."/>
            <person name="Abrahante J.E."/>
            <person name="Garbe J."/>
        </authorList>
    </citation>
    <scope>NUCLEOTIDE SEQUENCE</scope>
    <source>
        <strain evidence="28">Duluth1</strain>
        <tissue evidence="28">Whole animal</tissue>
    </source>
</reference>
<comment type="subcellular location">
    <subcellularLocation>
        <location evidence="2">Basolateral cell membrane</location>
        <topology evidence="2">Multi-pass membrane protein</topology>
    </subcellularLocation>
    <subcellularLocation>
        <location evidence="3">Cytoplasmic vesicle</location>
        <location evidence="3">Secretory vesicle membrane</location>
        <topology evidence="3">Multi-pass membrane protein</topology>
    </subcellularLocation>
    <subcellularLocation>
        <location evidence="1">Cytoplasmic vesicle</location>
        <location evidence="1">Secretory vesicle</location>
        <location evidence="1">Synaptic vesicle membrane</location>
    </subcellularLocation>
    <subcellularLocation>
        <location evidence="4">Lysosome membrane</location>
    </subcellularLocation>
</comment>
<reference evidence="28" key="1">
    <citation type="journal article" date="2019" name="bioRxiv">
        <title>The Genome of the Zebra Mussel, Dreissena polymorpha: A Resource for Invasive Species Research.</title>
        <authorList>
            <person name="McCartney M.A."/>
            <person name="Auch B."/>
            <person name="Kono T."/>
            <person name="Mallez S."/>
            <person name="Zhang Y."/>
            <person name="Obille A."/>
            <person name="Becker A."/>
            <person name="Abrahante J.E."/>
            <person name="Garbe J."/>
            <person name="Badalamenti J.P."/>
            <person name="Herman A."/>
            <person name="Mangelson H."/>
            <person name="Liachko I."/>
            <person name="Sullivan S."/>
            <person name="Sone E.D."/>
            <person name="Koren S."/>
            <person name="Silverstein K.A.T."/>
            <person name="Beckman K.B."/>
            <person name="Gohl D.M."/>
        </authorList>
    </citation>
    <scope>NUCLEOTIDE SEQUENCE</scope>
    <source>
        <strain evidence="28">Duluth1</strain>
        <tissue evidence="28">Whole animal</tissue>
    </source>
</reference>
<comment type="caution">
    <text evidence="28">The sequence shown here is derived from an EMBL/GenBank/DDBJ whole genome shotgun (WGS) entry which is preliminary data.</text>
</comment>
<comment type="catalytic activity">
    <reaction evidence="16">
        <text>L-aspartate(out) = L-aspartate(in)</text>
        <dbReference type="Rhea" id="RHEA:66332"/>
        <dbReference type="ChEBI" id="CHEBI:29991"/>
    </reaction>
    <physiologicalReaction direction="left-to-right" evidence="16">
        <dbReference type="Rhea" id="RHEA:66333"/>
    </physiologicalReaction>
</comment>
<keyword evidence="5" id="KW-0813">Transport</keyword>
<proteinExistence type="predicted"/>
<sequence length="516" mass="57083">MEPENNSSEKVPGCCSQRWLLAYIGFFGFGVVYALRVNLSVAVVCMIKTPVADFSGKNNTWNTTAALPNDEGTCVAENEKASHSNDRAEFDWDSTTKSTLLASFFYGYIVTQIPGGMIADRYGGKRVLLITMFLSSVLTILKPVAARTTVILLYVIRVLLGLLTAVTFPAMHAMWGRWAPPLERSKLTNVCYAGTTLGFAFTFATSGLLCEYGFDNGWGSIFYITGGLGVLWSIAWWYMAADTPSKHPRITMAEVKYINGKIEYNTDRRTGPIPWRSLLLAPCLWATLTAHVCNNWTNYTLLTNTPTFMKEVLKYDIEANGVLSAVPYICQFVSALLAGYIADYIRLKGWLNTTRTRKLFQTISFAGAGGCLIGTGYCTCEERSLAVAMLSLAVMFMGLGRAGHMVNHVDFAPKYAGLMYGITNTMATIPGMVAPIYTGYMTPNHTPQEWRNVFFTCAGFDAFGLIVFLVFASGELQEWAKDSDFNIDIDIDIEIDVTNKNEEKNPSKSQKNGEIN</sequence>
<feature type="transmembrane region" description="Helical" evidence="26">
    <location>
        <begin position="415"/>
        <end position="433"/>
    </location>
</feature>
<keyword evidence="29" id="KW-1185">Reference proteome</keyword>
<feature type="domain" description="Major facilitator superfamily (MFS) profile" evidence="27">
    <location>
        <begin position="18"/>
        <end position="476"/>
    </location>
</feature>
<evidence type="ECO:0000256" key="19">
    <source>
        <dbReference type="ARBA" id="ARBA00051447"/>
    </source>
</evidence>
<dbReference type="AlphaFoldDB" id="A0A9D4GID0"/>
<evidence type="ECO:0000256" key="11">
    <source>
        <dbReference type="ARBA" id="ARBA00023136"/>
    </source>
</evidence>
<feature type="transmembrane region" description="Helical" evidence="26">
    <location>
        <begin position="325"/>
        <end position="347"/>
    </location>
</feature>
<evidence type="ECO:0000256" key="2">
    <source>
        <dbReference type="ARBA" id="ARBA00004554"/>
    </source>
</evidence>
<dbReference type="Pfam" id="PF07690">
    <property type="entry name" value="MFS_1"/>
    <property type="match status" value="1"/>
</dbReference>
<gene>
    <name evidence="28" type="ORF">DPMN_119536</name>
</gene>
<keyword evidence="11 26" id="KW-0472">Membrane</keyword>
<keyword evidence="7 26" id="KW-0812">Transmembrane</keyword>
<dbReference type="GO" id="GO:0016324">
    <property type="term" value="C:apical plasma membrane"/>
    <property type="evidence" value="ECO:0007669"/>
    <property type="project" value="TreeGrafter"/>
</dbReference>
<dbReference type="InterPro" id="IPR050382">
    <property type="entry name" value="MFS_Na/Anion_cotransporter"/>
</dbReference>
<dbReference type="PROSITE" id="PS50850">
    <property type="entry name" value="MFS"/>
    <property type="match status" value="1"/>
</dbReference>
<keyword evidence="10" id="KW-0770">Synapse</keyword>
<evidence type="ECO:0000259" key="27">
    <source>
        <dbReference type="PROSITE" id="PS50850"/>
    </source>
</evidence>
<dbReference type="EMBL" id="JAIWYP010000005">
    <property type="protein sequence ID" value="KAH3817951.1"/>
    <property type="molecule type" value="Genomic_DNA"/>
</dbReference>
<keyword evidence="6" id="KW-1003">Cell membrane</keyword>
<evidence type="ECO:0000256" key="8">
    <source>
        <dbReference type="ARBA" id="ARBA00022847"/>
    </source>
</evidence>
<keyword evidence="13" id="KW-0458">Lysosome</keyword>
<feature type="transmembrane region" description="Helical" evidence="26">
    <location>
        <begin position="20"/>
        <end position="47"/>
    </location>
</feature>
<evidence type="ECO:0000256" key="1">
    <source>
        <dbReference type="ARBA" id="ARBA00004432"/>
    </source>
</evidence>
<dbReference type="SUPFAM" id="SSF103473">
    <property type="entry name" value="MFS general substrate transporter"/>
    <property type="match status" value="1"/>
</dbReference>
<evidence type="ECO:0000256" key="23">
    <source>
        <dbReference type="ARBA" id="ARBA00080244"/>
    </source>
</evidence>